<reference evidence="1 2" key="1">
    <citation type="journal article" date="2008" name="PLoS ONE">
        <title>Environmental adaptation: genomic analysis of the piezotolerant and psychrotolerant deep-sea iron reducing bacterium Shewanella piezotolerans WP3.</title>
        <authorList>
            <person name="Wang F."/>
            <person name="Wang J."/>
            <person name="Jian H."/>
            <person name="Zhang B."/>
            <person name="Li S."/>
            <person name="Wang F."/>
            <person name="Zeng X."/>
            <person name="Gao L."/>
            <person name="Bartlett D.H."/>
            <person name="Yu J."/>
            <person name="Hu S."/>
            <person name="Xiao X."/>
        </authorList>
    </citation>
    <scope>NUCLEOTIDE SEQUENCE [LARGE SCALE GENOMIC DNA]</scope>
    <source>
        <strain evidence="2">WP3 / JCM 13877</strain>
    </source>
</reference>
<dbReference type="Proteomes" id="UP000000753">
    <property type="component" value="Chromosome"/>
</dbReference>
<organism evidence="1 2">
    <name type="scientific">Shewanella piezotolerans (strain WP3 / JCM 13877)</name>
    <dbReference type="NCBI Taxonomy" id="225849"/>
    <lineage>
        <taxon>Bacteria</taxon>
        <taxon>Pseudomonadati</taxon>
        <taxon>Pseudomonadota</taxon>
        <taxon>Gammaproteobacteria</taxon>
        <taxon>Alteromonadales</taxon>
        <taxon>Shewanellaceae</taxon>
        <taxon>Shewanella</taxon>
    </lineage>
</organism>
<accession>B8CU23</accession>
<proteinExistence type="predicted"/>
<sequence>MSSIPKLMYKGKHNNVVVTAIAREMIAYIWAISREVVLTKVNPKLRLSRVPA</sequence>
<evidence type="ECO:0000313" key="1">
    <source>
        <dbReference type="EMBL" id="ACJ30879.1"/>
    </source>
</evidence>
<evidence type="ECO:0000313" key="2">
    <source>
        <dbReference type="Proteomes" id="UP000000753"/>
    </source>
</evidence>
<dbReference type="STRING" id="225849.swp_4224"/>
<dbReference type="EMBL" id="CP000472">
    <property type="protein sequence ID" value="ACJ30879.1"/>
    <property type="molecule type" value="Genomic_DNA"/>
</dbReference>
<gene>
    <name evidence="1" type="ordered locus">swp_4224</name>
</gene>
<dbReference type="HOGENOM" id="CLU_3179384_0_0_6"/>
<keyword evidence="2" id="KW-1185">Reference proteome</keyword>
<protein>
    <submittedName>
        <fullName evidence="1">ISSwp3, transposase OrfC</fullName>
    </submittedName>
</protein>
<dbReference type="AlphaFoldDB" id="B8CU23"/>
<name>B8CU23_SHEPW</name>
<dbReference type="eggNOG" id="COG3547">
    <property type="taxonomic scope" value="Bacteria"/>
</dbReference>
<dbReference type="KEGG" id="swp:swp_4224"/>